<dbReference type="AlphaFoldDB" id="A0A8H6SXJ5"/>
<reference evidence="1" key="1">
    <citation type="submission" date="2020-05" db="EMBL/GenBank/DDBJ databases">
        <title>Mycena genomes resolve the evolution of fungal bioluminescence.</title>
        <authorList>
            <person name="Tsai I.J."/>
        </authorList>
    </citation>
    <scope>NUCLEOTIDE SEQUENCE</scope>
    <source>
        <strain evidence="1">171206Taipei</strain>
    </source>
</reference>
<evidence type="ECO:0000313" key="2">
    <source>
        <dbReference type="Proteomes" id="UP000636479"/>
    </source>
</evidence>
<dbReference type="OrthoDB" id="3335429at2759"/>
<keyword evidence="2" id="KW-1185">Reference proteome</keyword>
<evidence type="ECO:0008006" key="3">
    <source>
        <dbReference type="Google" id="ProtNLM"/>
    </source>
</evidence>
<dbReference type="Proteomes" id="UP000636479">
    <property type="component" value="Unassembled WGS sequence"/>
</dbReference>
<dbReference type="Gene3D" id="3.30.710.10">
    <property type="entry name" value="Potassium Channel Kv1.1, Chain A"/>
    <property type="match status" value="1"/>
</dbReference>
<accession>A0A8H6SXJ5</accession>
<dbReference type="EMBL" id="JACAZF010000004">
    <property type="protein sequence ID" value="KAF7306637.1"/>
    <property type="molecule type" value="Genomic_DNA"/>
</dbReference>
<sequence>MTSFDNADFVVYSAEGSPFSVSRVKLQDGSLVFRDMFSCCDASNDDSSQVLELSEKEAELAILLRLLHTPPDPPVEFIRLPRTEKVKTHLPIRYDLSTAIPLPIIRLMRALADKYAIEASILKHLEPHLVAHAPEHALEVYSTAVSLGMPLVVNEASQYILPLSWYSQDEIKLIPTAISYHNIHRLQTFRVKALQDILLREPLFPHGYGTCPNHDDAAAIWERTALILSRKIESNSDVGGEMESLYYIYQSCSACSKALRAALDMLAYKCRRVPRRLDQLPNEDV</sequence>
<gene>
    <name evidence="1" type="ORF">MIND_00455100</name>
</gene>
<evidence type="ECO:0000313" key="1">
    <source>
        <dbReference type="EMBL" id="KAF7306637.1"/>
    </source>
</evidence>
<name>A0A8H6SXJ5_9AGAR</name>
<dbReference type="GeneID" id="59343880"/>
<dbReference type="RefSeq" id="XP_037221656.1">
    <property type="nucleotide sequence ID" value="XM_037361364.1"/>
</dbReference>
<proteinExistence type="predicted"/>
<protein>
    <recommendedName>
        <fullName evidence="3">BTB domain-containing protein</fullName>
    </recommendedName>
</protein>
<dbReference type="InterPro" id="IPR011333">
    <property type="entry name" value="SKP1/BTB/POZ_sf"/>
</dbReference>
<organism evidence="1 2">
    <name type="scientific">Mycena indigotica</name>
    <dbReference type="NCBI Taxonomy" id="2126181"/>
    <lineage>
        <taxon>Eukaryota</taxon>
        <taxon>Fungi</taxon>
        <taxon>Dikarya</taxon>
        <taxon>Basidiomycota</taxon>
        <taxon>Agaricomycotina</taxon>
        <taxon>Agaricomycetes</taxon>
        <taxon>Agaricomycetidae</taxon>
        <taxon>Agaricales</taxon>
        <taxon>Marasmiineae</taxon>
        <taxon>Mycenaceae</taxon>
        <taxon>Mycena</taxon>
    </lineage>
</organism>
<comment type="caution">
    <text evidence="1">The sequence shown here is derived from an EMBL/GenBank/DDBJ whole genome shotgun (WGS) entry which is preliminary data.</text>
</comment>